<dbReference type="AlphaFoldDB" id="A0A9W9GTJ7"/>
<dbReference type="Proteomes" id="UP001149079">
    <property type="component" value="Unassembled WGS sequence"/>
</dbReference>
<protein>
    <submittedName>
        <fullName evidence="2">Uncharacterized protein</fullName>
    </submittedName>
</protein>
<evidence type="ECO:0000313" key="2">
    <source>
        <dbReference type="EMBL" id="KAJ5129608.1"/>
    </source>
</evidence>
<name>A0A9W9GTJ7_9EURO</name>
<keyword evidence="3" id="KW-1185">Reference proteome</keyword>
<comment type="caution">
    <text evidence="2">The sequence shown here is derived from an EMBL/GenBank/DDBJ whole genome shotgun (WGS) entry which is preliminary data.</text>
</comment>
<gene>
    <name evidence="2" type="ORF">N7515_005647</name>
</gene>
<feature type="compositionally biased region" description="Low complexity" evidence="1">
    <location>
        <begin position="1"/>
        <end position="23"/>
    </location>
</feature>
<reference evidence="2" key="1">
    <citation type="submission" date="2022-11" db="EMBL/GenBank/DDBJ databases">
        <authorList>
            <person name="Petersen C."/>
        </authorList>
    </citation>
    <scope>NUCLEOTIDE SEQUENCE</scope>
    <source>
        <strain evidence="2">IBT 22155</strain>
    </source>
</reference>
<organism evidence="2 3">
    <name type="scientific">Penicillium bovifimosum</name>
    <dbReference type="NCBI Taxonomy" id="126998"/>
    <lineage>
        <taxon>Eukaryota</taxon>
        <taxon>Fungi</taxon>
        <taxon>Dikarya</taxon>
        <taxon>Ascomycota</taxon>
        <taxon>Pezizomycotina</taxon>
        <taxon>Eurotiomycetes</taxon>
        <taxon>Eurotiomycetidae</taxon>
        <taxon>Eurotiales</taxon>
        <taxon>Aspergillaceae</taxon>
        <taxon>Penicillium</taxon>
    </lineage>
</organism>
<sequence length="452" mass="50662">MSADTSHPTPTTDSTSVVPSSGTEDVSATNQKLPAEIFTCSASFPADYIMDVKLDAHMGSDIPLYDRRFRKDNIIFDDIPTFKREQGDDFNFEKEDYWLFCVHLHDAEMEFAIGGTNAVYATSHPNWRNVSRTTEKEVTFFEKGLCFNKAEFMLEWDRYVAVRCPKMTNPAITIKANGNYGTVKWVGLFVKSTADDKNQFIAVKTTNKLLPKYAARNVNYEWYTPDGGADVTDDRSLTLWPKQLYGTKGNSAKTYDEYVTSDPALHHRIGEVHLARVKDKVKKETAPNVTSKGKTYTWNVSGRTLIKGTNVCSQRRTRTGWKYFNYSDGTKIEAKEKNGFMVLLEIFGTIGKIATGIFKGDFASVIGAILDIPEMMHGIPLDADVKGLVTSIVQAGNAYYDKRIKELAADKKRKEELDKAKREKAKLQGLNTGGVELVSHKTSPFDSDFGSD</sequence>
<reference evidence="2" key="2">
    <citation type="journal article" date="2023" name="IMA Fungus">
        <title>Comparative genomic study of the Penicillium genus elucidates a diverse pangenome and 15 lateral gene transfer events.</title>
        <authorList>
            <person name="Petersen C."/>
            <person name="Sorensen T."/>
            <person name="Nielsen M.R."/>
            <person name="Sondergaard T.E."/>
            <person name="Sorensen J.L."/>
            <person name="Fitzpatrick D.A."/>
            <person name="Frisvad J.C."/>
            <person name="Nielsen K.L."/>
        </authorList>
    </citation>
    <scope>NUCLEOTIDE SEQUENCE</scope>
    <source>
        <strain evidence="2">IBT 22155</strain>
    </source>
</reference>
<accession>A0A9W9GTJ7</accession>
<dbReference type="EMBL" id="JAPQKL010000005">
    <property type="protein sequence ID" value="KAJ5129608.1"/>
    <property type="molecule type" value="Genomic_DNA"/>
</dbReference>
<proteinExistence type="predicted"/>
<evidence type="ECO:0000256" key="1">
    <source>
        <dbReference type="SAM" id="MobiDB-lite"/>
    </source>
</evidence>
<dbReference type="OrthoDB" id="4486824at2759"/>
<feature type="region of interest" description="Disordered" evidence="1">
    <location>
        <begin position="1"/>
        <end position="28"/>
    </location>
</feature>
<evidence type="ECO:0000313" key="3">
    <source>
        <dbReference type="Proteomes" id="UP001149079"/>
    </source>
</evidence>
<dbReference type="RefSeq" id="XP_056519987.1">
    <property type="nucleotide sequence ID" value="XM_056666391.1"/>
</dbReference>
<dbReference type="GeneID" id="81405561"/>